<dbReference type="FunCoup" id="A0A1Y1Z981">
    <property type="interactions" value="417"/>
</dbReference>
<dbReference type="OrthoDB" id="6362633at2759"/>
<comment type="caution">
    <text evidence="1">The sequence shown here is derived from an EMBL/GenBank/DDBJ whole genome shotgun (WGS) entry which is preliminary data.</text>
</comment>
<dbReference type="AlphaFoldDB" id="A0A1Y1Z981"/>
<proteinExistence type="predicted"/>
<evidence type="ECO:0000313" key="2">
    <source>
        <dbReference type="Proteomes" id="UP000193498"/>
    </source>
</evidence>
<dbReference type="STRING" id="1314790.A0A1Y1Z981"/>
<dbReference type="Gene3D" id="3.40.50.300">
    <property type="entry name" value="P-loop containing nucleotide triphosphate hydrolases"/>
    <property type="match status" value="2"/>
</dbReference>
<dbReference type="Proteomes" id="UP000193498">
    <property type="component" value="Unassembled WGS sequence"/>
</dbReference>
<reference evidence="1 2" key="1">
    <citation type="submission" date="2016-07" db="EMBL/GenBank/DDBJ databases">
        <title>Pervasive Adenine N6-methylation of Active Genes in Fungi.</title>
        <authorList>
            <consortium name="DOE Joint Genome Institute"/>
            <person name="Mondo S.J."/>
            <person name="Dannebaum R.O."/>
            <person name="Kuo R.C."/>
            <person name="Labutti K."/>
            <person name="Haridas S."/>
            <person name="Kuo A."/>
            <person name="Salamov A."/>
            <person name="Ahrendt S.R."/>
            <person name="Lipzen A."/>
            <person name="Sullivan W."/>
            <person name="Andreopoulos W.B."/>
            <person name="Clum A."/>
            <person name="Lindquist E."/>
            <person name="Daum C."/>
            <person name="Ramamoorthy G.K."/>
            <person name="Gryganskyi A."/>
            <person name="Culley D."/>
            <person name="Magnuson J.K."/>
            <person name="James T.Y."/>
            <person name="O'Malley M.A."/>
            <person name="Stajich J.E."/>
            <person name="Spatafora J.W."/>
            <person name="Visel A."/>
            <person name="Grigoriev I.V."/>
        </authorList>
    </citation>
    <scope>NUCLEOTIDE SEQUENCE [LARGE SCALE GENOMIC DNA]</scope>
    <source>
        <strain evidence="1 2">CBS 931.73</strain>
    </source>
</reference>
<dbReference type="InterPro" id="IPR027417">
    <property type="entry name" value="P-loop_NTPase"/>
</dbReference>
<name>A0A1Y1Z981_9FUNG</name>
<keyword evidence="1" id="KW-0378">Hydrolase</keyword>
<dbReference type="Pfam" id="PF13238">
    <property type="entry name" value="AAA_18"/>
    <property type="match status" value="1"/>
</dbReference>
<keyword evidence="2" id="KW-1185">Reference proteome</keyword>
<dbReference type="GO" id="GO:0016787">
    <property type="term" value="F:hydrolase activity"/>
    <property type="evidence" value="ECO:0007669"/>
    <property type="project" value="UniProtKB-KW"/>
</dbReference>
<sequence>MSTSIASLAEYLKKKLLSLEASSRYIVTVAGIPGSGKTTLCNELLKSLGNKEVVVLPMDGFHLTRKQLDTLPNPIEAHKRRGSEWTFDAQGLVQLVDNLRKHPQTIFYAPTFDHALKDPVPDDLAILPSHRLVIIEGLYLNLQTSPWSELNKLVDESWFIQTSLEVANQRVTKRHVQTGICNDMEEARIRVETNDALNARFILKNSLKPTRYIVLEAEETPDAS</sequence>
<dbReference type="PANTHER" id="PTHR10285">
    <property type="entry name" value="URIDINE KINASE"/>
    <property type="match status" value="1"/>
</dbReference>
<evidence type="ECO:0000313" key="1">
    <source>
        <dbReference type="EMBL" id="ORY06577.1"/>
    </source>
</evidence>
<dbReference type="EMBL" id="MCFE01000015">
    <property type="protein sequence ID" value="ORY06577.1"/>
    <property type="molecule type" value="Genomic_DNA"/>
</dbReference>
<accession>A0A1Y1Z981</accession>
<dbReference type="InParanoid" id="A0A1Y1Z981"/>
<dbReference type="SUPFAM" id="SSF52540">
    <property type="entry name" value="P-loop containing nucleoside triphosphate hydrolases"/>
    <property type="match status" value="1"/>
</dbReference>
<protein>
    <submittedName>
        <fullName evidence="1">p-loop containing nucleoside triphosphate hydrolase protein</fullName>
    </submittedName>
</protein>
<organism evidence="1 2">
    <name type="scientific">Basidiobolus meristosporus CBS 931.73</name>
    <dbReference type="NCBI Taxonomy" id="1314790"/>
    <lineage>
        <taxon>Eukaryota</taxon>
        <taxon>Fungi</taxon>
        <taxon>Fungi incertae sedis</taxon>
        <taxon>Zoopagomycota</taxon>
        <taxon>Entomophthoromycotina</taxon>
        <taxon>Basidiobolomycetes</taxon>
        <taxon>Basidiobolales</taxon>
        <taxon>Basidiobolaceae</taxon>
        <taxon>Basidiobolus</taxon>
    </lineage>
</organism>
<gene>
    <name evidence="1" type="ORF">K493DRAFT_274179</name>
</gene>